<reference evidence="1" key="1">
    <citation type="submission" date="2021-01" db="EMBL/GenBank/DDBJ databases">
        <title>Genome public.</title>
        <authorList>
            <person name="Liu C."/>
            <person name="Sun Q."/>
        </authorList>
    </citation>
    <scope>NUCLEOTIDE SEQUENCE</scope>
    <source>
        <strain evidence="1">YIM B02565</strain>
    </source>
</reference>
<comment type="caution">
    <text evidence="1">The sequence shown here is derived from an EMBL/GenBank/DDBJ whole genome shotgun (WGS) entry which is preliminary data.</text>
</comment>
<dbReference type="CDD" id="cd16018">
    <property type="entry name" value="Enpp"/>
    <property type="match status" value="1"/>
</dbReference>
<dbReference type="RefSeq" id="WP_202766146.1">
    <property type="nucleotide sequence ID" value="NZ_JAESWA010000015.1"/>
</dbReference>
<dbReference type="PANTHER" id="PTHR10151:SF120">
    <property type="entry name" value="BIS(5'-ADENOSYL)-TRIPHOSPHATASE"/>
    <property type="match status" value="1"/>
</dbReference>
<dbReference type="Proteomes" id="UP000623681">
    <property type="component" value="Unassembled WGS sequence"/>
</dbReference>
<dbReference type="Gene3D" id="3.40.720.10">
    <property type="entry name" value="Alkaline Phosphatase, subunit A"/>
    <property type="match status" value="1"/>
</dbReference>
<dbReference type="GO" id="GO:0016787">
    <property type="term" value="F:hydrolase activity"/>
    <property type="evidence" value="ECO:0007669"/>
    <property type="project" value="UniProtKB-ARBA"/>
</dbReference>
<dbReference type="SUPFAM" id="SSF53649">
    <property type="entry name" value="Alkaline phosphatase-like"/>
    <property type="match status" value="1"/>
</dbReference>
<evidence type="ECO:0000313" key="1">
    <source>
        <dbReference type="EMBL" id="MBL4930767.1"/>
    </source>
</evidence>
<protein>
    <submittedName>
        <fullName evidence="1">Alkaline phosphatase family protein</fullName>
    </submittedName>
</protein>
<dbReference type="AlphaFoldDB" id="A0A937FEE4"/>
<accession>A0A937FEE4</accession>
<evidence type="ECO:0000313" key="2">
    <source>
        <dbReference type="Proteomes" id="UP000623681"/>
    </source>
</evidence>
<gene>
    <name evidence="1" type="ORF">JK634_03035</name>
</gene>
<dbReference type="EMBL" id="JAESWA010000015">
    <property type="protein sequence ID" value="MBL4930767.1"/>
    <property type="molecule type" value="Genomic_DNA"/>
</dbReference>
<keyword evidence="2" id="KW-1185">Reference proteome</keyword>
<dbReference type="InterPro" id="IPR017850">
    <property type="entry name" value="Alkaline_phosphatase_core_sf"/>
</dbReference>
<dbReference type="PANTHER" id="PTHR10151">
    <property type="entry name" value="ECTONUCLEOTIDE PYROPHOSPHATASE/PHOSPHODIESTERASE"/>
    <property type="match status" value="1"/>
</dbReference>
<dbReference type="Pfam" id="PF01663">
    <property type="entry name" value="Phosphodiest"/>
    <property type="match status" value="1"/>
</dbReference>
<proteinExistence type="predicted"/>
<name>A0A937FEE4_9CLOT</name>
<sequence>MKSKYLLLLSFDAVDKRDFEILKTLPNFSSLIKSGSYSNSVETIYPSLTYPAHTSIITGKLPKNHGIINNILIQPNRFLSSDWFWERKHIKGTTLFDIAKSKGLKTAALLWPITGKAVIDYNIPEIFPNRPWQNQIMVSLLNGSKFFLYSMNKKFGHLRNGILQPNLDNFTLSSLIYLLETKTPEFIAVHFTDVDSQRHDHGYSSKEAYDALKRHDNRLGKIIDTLKKLNIFEETTLVALGDHSFLDAKYVVKINNLFLKHNFLELSSKNKIKHTVAYCNYCDGSAYIYLKDKSKQEEIYKLLTKFSDENNNCIEKIYSGKEASDLGADPDCDFMLEAKQGYYFVNDIDGKIIEDAKGKYHVATHGYSPKIQDYQTFFIVKGPDIRENYSIGFMSLLSEGPTLAKILEGALETPDGLPLNDIFRP</sequence>
<dbReference type="InterPro" id="IPR002591">
    <property type="entry name" value="Phosphodiest/P_Trfase"/>
</dbReference>
<organism evidence="1 2">
    <name type="scientific">Clostridium paridis</name>
    <dbReference type="NCBI Taxonomy" id="2803863"/>
    <lineage>
        <taxon>Bacteria</taxon>
        <taxon>Bacillati</taxon>
        <taxon>Bacillota</taxon>
        <taxon>Clostridia</taxon>
        <taxon>Eubacteriales</taxon>
        <taxon>Clostridiaceae</taxon>
        <taxon>Clostridium</taxon>
    </lineage>
</organism>